<evidence type="ECO:0000313" key="1">
    <source>
        <dbReference type="EMBL" id="RBM71006.1"/>
    </source>
</evidence>
<reference evidence="1 2" key="1">
    <citation type="submission" date="2018-06" db="EMBL/GenBank/DDBJ databases">
        <title>Draft genome sequences of nine Vibrio sp. clinical isolates from across the United States representing the closest known relative of Vibrio cholerae.</title>
        <authorList>
            <person name="Islam M.T."/>
            <person name="Liang K."/>
            <person name="Im M.S."/>
            <person name="Winkjer J."/>
            <person name="Busby S."/>
            <person name="Batra D."/>
            <person name="Rowe L."/>
            <person name="Tarr C.L."/>
            <person name="Boucher Y."/>
        </authorList>
    </citation>
    <scope>NUCLEOTIDE SEQUENCE [LARGE SCALE GENOMIC DNA]</scope>
    <source>
        <strain evidence="1 2">2017V-1110</strain>
    </source>
</reference>
<sequence>MEKLLKLFGYSKRKRSEYAQIQYKQPISPEENTEEFRKLVADGNHWIRQRTTETNEQIGRFLSIVLLLEHKLDLLLNSFDVDIVDKTFGVKIDTFKDFIKAYNFENSSERREYRKLIPPLHEIRLARNKLAHDIQVSSFPPSQFPQMHAYVKKTSPEKLDLLTEFEDEEDKATLILVNFCFIASIEIARLRLTIKQ</sequence>
<comment type="caution">
    <text evidence="1">The sequence shown here is derived from an EMBL/GenBank/DDBJ whole genome shotgun (WGS) entry which is preliminary data.</text>
</comment>
<evidence type="ECO:0000313" key="2">
    <source>
        <dbReference type="Proteomes" id="UP000252199"/>
    </source>
</evidence>
<dbReference type="EMBL" id="QKKU01000021">
    <property type="protein sequence ID" value="RBM71006.1"/>
    <property type="molecule type" value="Genomic_DNA"/>
</dbReference>
<dbReference type="RefSeq" id="WP_113603723.1">
    <property type="nucleotide sequence ID" value="NZ_CAWQMY010000083.1"/>
</dbReference>
<proteinExistence type="predicted"/>
<name>A0ABD7FYJ5_9VIBR</name>
<evidence type="ECO:0008006" key="3">
    <source>
        <dbReference type="Google" id="ProtNLM"/>
    </source>
</evidence>
<gene>
    <name evidence="1" type="ORF">DLR72_04585</name>
</gene>
<organism evidence="1 2">
    <name type="scientific">Vibrio paracholerae</name>
    <dbReference type="NCBI Taxonomy" id="650003"/>
    <lineage>
        <taxon>Bacteria</taxon>
        <taxon>Pseudomonadati</taxon>
        <taxon>Pseudomonadota</taxon>
        <taxon>Gammaproteobacteria</taxon>
        <taxon>Vibrionales</taxon>
        <taxon>Vibrionaceae</taxon>
        <taxon>Vibrio</taxon>
    </lineage>
</organism>
<protein>
    <recommendedName>
        <fullName evidence="3">Cthe-2314-like HEPN domain-containing protein</fullName>
    </recommendedName>
</protein>
<dbReference type="Proteomes" id="UP000252199">
    <property type="component" value="Unassembled WGS sequence"/>
</dbReference>
<accession>A0ABD7FYJ5</accession>
<dbReference type="AlphaFoldDB" id="A0ABD7FYJ5"/>